<protein>
    <submittedName>
        <fullName evidence="2">Reverse transcriptase</fullName>
    </submittedName>
</protein>
<dbReference type="PIR" id="S71894">
    <property type="entry name" value="S71894"/>
</dbReference>
<proteinExistence type="predicted"/>
<feature type="domain" description="Reverse transcriptase Ty1/copia-type" evidence="1">
    <location>
        <begin position="14"/>
        <end position="73"/>
    </location>
</feature>
<evidence type="ECO:0000313" key="2">
    <source>
        <dbReference type="EMBL" id="CAA67547.1"/>
    </source>
</evidence>
<feature type="non-terminal residue" evidence="2">
    <location>
        <position position="92"/>
    </location>
</feature>
<sequence>KEDSLDPDERLGSPLTVRWVFTKKLLATGRVRYKARIVVRGFEQRHGINYEETFAPTAAAASIRMLSAMSARMAVTHSSDGRQDRLHSQSTI</sequence>
<dbReference type="Pfam" id="PF07727">
    <property type="entry name" value="RVT_2"/>
    <property type="match status" value="1"/>
</dbReference>
<feature type="non-terminal residue" evidence="2">
    <location>
        <position position="1"/>
    </location>
</feature>
<dbReference type="EMBL" id="X99084">
    <property type="protein sequence ID" value="CAA67547.1"/>
    <property type="molecule type" value="Genomic_DNA"/>
</dbReference>
<accession>Q00066</accession>
<organism evidence="2">
    <name type="scientific">Ascobolus immersus</name>
    <dbReference type="NCBI Taxonomy" id="5191"/>
    <lineage>
        <taxon>Eukaryota</taxon>
        <taxon>Fungi</taxon>
        <taxon>Dikarya</taxon>
        <taxon>Ascomycota</taxon>
        <taxon>Pezizomycotina</taxon>
        <taxon>Pezizomycetes</taxon>
        <taxon>Pezizales</taxon>
        <taxon>Ascobolaceae</taxon>
        <taxon>Ascobolus</taxon>
    </lineage>
</organism>
<reference evidence="2" key="1">
    <citation type="journal article" date="1996" name="Nucleic Acids Res.">
        <title>Native DNA repeats and methylation in Ascobolus.</title>
        <authorList>
            <person name="Goyon C."/>
            <person name="Rossignol J.L."/>
            <person name="Faugeron G."/>
        </authorList>
    </citation>
    <scope>NUCLEOTIDE SEQUENCE</scope>
    <source>
        <strain evidence="2">RN42</strain>
    </source>
</reference>
<evidence type="ECO:0000259" key="1">
    <source>
        <dbReference type="Pfam" id="PF07727"/>
    </source>
</evidence>
<keyword evidence="2" id="KW-0808">Transferase</keyword>
<keyword evidence="2" id="KW-0548">Nucleotidyltransferase</keyword>
<name>Q00066_ASCIM</name>
<dbReference type="AlphaFoldDB" id="Q00066"/>
<keyword evidence="2" id="KW-0695">RNA-directed DNA polymerase</keyword>
<dbReference type="GO" id="GO:0003964">
    <property type="term" value="F:RNA-directed DNA polymerase activity"/>
    <property type="evidence" value="ECO:0007669"/>
    <property type="project" value="UniProtKB-KW"/>
</dbReference>
<dbReference type="InterPro" id="IPR013103">
    <property type="entry name" value="RVT_2"/>
</dbReference>